<dbReference type="EMBL" id="ALYF01000002">
    <property type="protein sequence ID" value="EJW22149.1"/>
    <property type="molecule type" value="Genomic_DNA"/>
</dbReference>
<dbReference type="Proteomes" id="UP000004836">
    <property type="component" value="Unassembled WGS sequence"/>
</dbReference>
<reference evidence="2 3" key="1">
    <citation type="journal article" date="2012" name="J. Bacteriol.">
        <title>Genome Sequence of Strain IMCC14465, Isolated from the East Sea, Belonging to the PS1 Clade of Alphaproteobacteria.</title>
        <authorList>
            <person name="Yang S.J."/>
            <person name="Kang I."/>
            <person name="Cho J.C."/>
        </authorList>
    </citation>
    <scope>NUCLEOTIDE SEQUENCE [LARGE SCALE GENOMIC DNA]</scope>
    <source>
        <strain evidence="2 3">IMCC14465</strain>
    </source>
</reference>
<evidence type="ECO:0000259" key="1">
    <source>
        <dbReference type="PROSITE" id="PS50983"/>
    </source>
</evidence>
<evidence type="ECO:0000313" key="3">
    <source>
        <dbReference type="Proteomes" id="UP000004836"/>
    </source>
</evidence>
<dbReference type="SUPFAM" id="SSF53807">
    <property type="entry name" value="Helical backbone' metal receptor"/>
    <property type="match status" value="1"/>
</dbReference>
<dbReference type="STRING" id="1220535.IMCC14465_05430"/>
<sequence>MLDFRNGKCQQKIMATLKHISLVVLFAVISVCFHDFSRAAELQNKKAPHATYLPRIASLNLCADAYLMAFAKPEQILSLTPQSSDPSLSAFVEEATNFPVSAGRLSEILKKHPDIIIINNYSPPPNPALMNKLGIKIIKLDAADNYQAARQEILTLGQAINRLEAAKAYLAKLDKALEVTRQSELTYSPRLINYQRRGIVVGENHILDDIIQLAGAQNLGRDIGETIGPMSLENLIRLQPDYVLSISEKDKKTATSEDRGSEILQHPALQKMFSTERHIYIPQNLTVCAGATTPKAVAHLINSLQSASLSSKTQHIFE</sequence>
<dbReference type="Gene3D" id="3.40.50.1980">
    <property type="entry name" value="Nitrogenase molybdenum iron protein domain"/>
    <property type="match status" value="2"/>
</dbReference>
<dbReference type="GO" id="GO:0071281">
    <property type="term" value="P:cellular response to iron ion"/>
    <property type="evidence" value="ECO:0007669"/>
    <property type="project" value="TreeGrafter"/>
</dbReference>
<dbReference type="AlphaFoldDB" id="J9E2R2"/>
<dbReference type="eggNOG" id="COG0614">
    <property type="taxonomic scope" value="Bacteria"/>
</dbReference>
<dbReference type="OrthoDB" id="1632039at2"/>
<feature type="domain" description="Fe/B12 periplasmic-binding" evidence="1">
    <location>
        <begin position="55"/>
        <end position="312"/>
    </location>
</feature>
<protein>
    <recommendedName>
        <fullName evidence="1">Fe/B12 periplasmic-binding domain-containing protein</fullName>
    </recommendedName>
</protein>
<organism evidence="2 3">
    <name type="scientific">alpha proteobacterium IMCC14465</name>
    <dbReference type="NCBI Taxonomy" id="1220535"/>
    <lineage>
        <taxon>Bacteria</taxon>
        <taxon>Pseudomonadati</taxon>
        <taxon>Pseudomonadota</taxon>
        <taxon>Alphaproteobacteria</taxon>
        <taxon>PS1 clade</taxon>
    </lineage>
</organism>
<evidence type="ECO:0000313" key="2">
    <source>
        <dbReference type="EMBL" id="EJW22149.1"/>
    </source>
</evidence>
<accession>J9E2R2</accession>
<keyword evidence="3" id="KW-1185">Reference proteome</keyword>
<name>J9E2R2_9PROT</name>
<gene>
    <name evidence="2" type="ORF">IMCC14465_05430</name>
</gene>
<proteinExistence type="predicted"/>
<dbReference type="InterPro" id="IPR050902">
    <property type="entry name" value="ABC_Transporter_SBP"/>
</dbReference>
<dbReference type="PROSITE" id="PS50983">
    <property type="entry name" value="FE_B12_PBP"/>
    <property type="match status" value="1"/>
</dbReference>
<dbReference type="InterPro" id="IPR002491">
    <property type="entry name" value="ABC_transptr_periplasmic_BD"/>
</dbReference>
<comment type="caution">
    <text evidence="2">The sequence shown here is derived from an EMBL/GenBank/DDBJ whole genome shotgun (WGS) entry which is preliminary data.</text>
</comment>
<dbReference type="PANTHER" id="PTHR30535">
    <property type="entry name" value="VITAMIN B12-BINDING PROTEIN"/>
    <property type="match status" value="1"/>
</dbReference>
<dbReference type="PANTHER" id="PTHR30535:SF34">
    <property type="entry name" value="MOLYBDATE-BINDING PROTEIN MOLA"/>
    <property type="match status" value="1"/>
</dbReference>
<dbReference type="Pfam" id="PF01497">
    <property type="entry name" value="Peripla_BP_2"/>
    <property type="match status" value="1"/>
</dbReference>